<dbReference type="EMBL" id="QXJC01000001">
    <property type="protein sequence ID" value="RID99753.1"/>
    <property type="molecule type" value="Genomic_DNA"/>
</dbReference>
<reference evidence="4 5" key="1">
    <citation type="submission" date="2018-09" db="EMBL/GenBank/DDBJ databases">
        <title>Draft genome of Simplicispira sp. NY-02.</title>
        <authorList>
            <person name="Im W.T."/>
        </authorList>
    </citation>
    <scope>NUCLEOTIDE SEQUENCE [LARGE SCALE GENOMIC DNA]</scope>
    <source>
        <strain evidence="4 5">NY-02</strain>
    </source>
</reference>
<evidence type="ECO:0000313" key="5">
    <source>
        <dbReference type="Proteomes" id="UP000266302"/>
    </source>
</evidence>
<dbReference type="GO" id="GO:0016787">
    <property type="term" value="F:hydrolase activity"/>
    <property type="evidence" value="ECO:0007669"/>
    <property type="project" value="UniProtKB-KW"/>
</dbReference>
<dbReference type="InterPro" id="IPR006385">
    <property type="entry name" value="HAD_hydro_SerB1"/>
</dbReference>
<dbReference type="GO" id="GO:0046872">
    <property type="term" value="F:metal ion binding"/>
    <property type="evidence" value="ECO:0007669"/>
    <property type="project" value="UniProtKB-KW"/>
</dbReference>
<keyword evidence="3" id="KW-0460">Magnesium</keyword>
<dbReference type="Pfam" id="PF12710">
    <property type="entry name" value="HAD"/>
    <property type="match status" value="1"/>
</dbReference>
<dbReference type="SUPFAM" id="SSF56784">
    <property type="entry name" value="HAD-like"/>
    <property type="match status" value="1"/>
</dbReference>
<dbReference type="InterPro" id="IPR036412">
    <property type="entry name" value="HAD-like_sf"/>
</dbReference>
<sequence>MTAPVSAIASEKPRLALFDLDHTLLPIDSDYEWGEFTQRIGWTDPAEFGRRNAEFYAHYQAGTLDVHDYVRFATEALRLRGAEAAAEAHAQFLREVVQPAIRPAALDLIRAHRDAGDTPIIITATNEFVTRPIAQLLGVPHLLAVELERDAGGWFTGEIRGVPSMREGKVRRMEQWLAARDLSWDAVHSTFYSDSTNDLPLLERVNVPIATNPDARLRALAAQRGWRILDLFPQG</sequence>
<protein>
    <submittedName>
        <fullName evidence="4">HAD family hydrolase</fullName>
    </submittedName>
</protein>
<evidence type="ECO:0000313" key="4">
    <source>
        <dbReference type="EMBL" id="RID99753.1"/>
    </source>
</evidence>
<dbReference type="CDD" id="cd02612">
    <property type="entry name" value="HAD_PGPPase"/>
    <property type="match status" value="1"/>
</dbReference>
<gene>
    <name evidence="4" type="ORF">D3F03_05020</name>
</gene>
<accession>A0A398CLE9</accession>
<dbReference type="PANTHER" id="PTHR43344">
    <property type="entry name" value="PHOSPHOSERINE PHOSPHATASE"/>
    <property type="match status" value="1"/>
</dbReference>
<dbReference type="NCBIfam" id="TIGR01488">
    <property type="entry name" value="HAD-SF-IB"/>
    <property type="match status" value="1"/>
</dbReference>
<dbReference type="RefSeq" id="WP_119108197.1">
    <property type="nucleotide sequence ID" value="NZ_QXJC01000001.1"/>
</dbReference>
<dbReference type="PANTHER" id="PTHR43344:SF13">
    <property type="entry name" value="PHOSPHATASE RV3661-RELATED"/>
    <property type="match status" value="1"/>
</dbReference>
<comment type="caution">
    <text evidence="4">The sequence shown here is derived from an EMBL/GenBank/DDBJ whole genome shotgun (WGS) entry which is preliminary data.</text>
</comment>
<keyword evidence="5" id="KW-1185">Reference proteome</keyword>
<keyword evidence="2 4" id="KW-0378">Hydrolase</keyword>
<dbReference type="OrthoDB" id="9784466at2"/>
<keyword evidence="1" id="KW-0479">Metal-binding</keyword>
<dbReference type="NCBIfam" id="TIGR01490">
    <property type="entry name" value="HAD-SF-IB-hyp1"/>
    <property type="match status" value="1"/>
</dbReference>
<name>A0A398CLE9_9BURK</name>
<dbReference type="AlphaFoldDB" id="A0A398CLE9"/>
<evidence type="ECO:0000256" key="1">
    <source>
        <dbReference type="ARBA" id="ARBA00022723"/>
    </source>
</evidence>
<organism evidence="4 5">
    <name type="scientific">Simplicispira hankyongi</name>
    <dbReference type="NCBI Taxonomy" id="2315688"/>
    <lineage>
        <taxon>Bacteria</taxon>
        <taxon>Pseudomonadati</taxon>
        <taxon>Pseudomonadota</taxon>
        <taxon>Betaproteobacteria</taxon>
        <taxon>Burkholderiales</taxon>
        <taxon>Comamonadaceae</taxon>
        <taxon>Simplicispira</taxon>
    </lineage>
</organism>
<evidence type="ECO:0000256" key="2">
    <source>
        <dbReference type="ARBA" id="ARBA00022801"/>
    </source>
</evidence>
<dbReference type="Proteomes" id="UP000266302">
    <property type="component" value="Unassembled WGS sequence"/>
</dbReference>
<evidence type="ECO:0000256" key="3">
    <source>
        <dbReference type="ARBA" id="ARBA00022842"/>
    </source>
</evidence>
<dbReference type="Gene3D" id="3.40.50.1000">
    <property type="entry name" value="HAD superfamily/HAD-like"/>
    <property type="match status" value="1"/>
</dbReference>
<dbReference type="InterPro" id="IPR023214">
    <property type="entry name" value="HAD_sf"/>
</dbReference>
<proteinExistence type="predicted"/>
<dbReference type="InterPro" id="IPR050582">
    <property type="entry name" value="HAD-like_SerB"/>
</dbReference>
<dbReference type="Gene3D" id="1.20.1440.100">
    <property type="entry name" value="SG protein - dephosphorylation function"/>
    <property type="match status" value="1"/>
</dbReference>